<organism evidence="11 12">
    <name type="scientific">Ranitomeya imitator</name>
    <name type="common">mimic poison frog</name>
    <dbReference type="NCBI Taxonomy" id="111125"/>
    <lineage>
        <taxon>Eukaryota</taxon>
        <taxon>Metazoa</taxon>
        <taxon>Chordata</taxon>
        <taxon>Craniata</taxon>
        <taxon>Vertebrata</taxon>
        <taxon>Euteleostomi</taxon>
        <taxon>Amphibia</taxon>
        <taxon>Batrachia</taxon>
        <taxon>Anura</taxon>
        <taxon>Neobatrachia</taxon>
        <taxon>Hyloidea</taxon>
        <taxon>Dendrobatidae</taxon>
        <taxon>Dendrobatinae</taxon>
        <taxon>Ranitomeya</taxon>
    </lineage>
</organism>
<evidence type="ECO:0000256" key="1">
    <source>
        <dbReference type="ARBA" id="ARBA00004325"/>
    </source>
</evidence>
<name>A0ABN9L8H1_9NEOB</name>
<evidence type="ECO:0000256" key="8">
    <source>
        <dbReference type="ARBA" id="ARBA00023136"/>
    </source>
</evidence>
<keyword evidence="3" id="KW-0813">Transport</keyword>
<evidence type="ECO:0000256" key="4">
    <source>
        <dbReference type="ARBA" id="ARBA00022547"/>
    </source>
</evidence>
<comment type="similarity">
    <text evidence="2">Belongs to the ATPase F chain family.</text>
</comment>
<feature type="region of interest" description="Disordered" evidence="10">
    <location>
        <begin position="22"/>
        <end position="50"/>
    </location>
</feature>
<dbReference type="PANTHER" id="PTHR16270">
    <property type="entry name" value="HYPOTHETICAL LOC287798"/>
    <property type="match status" value="1"/>
</dbReference>
<reference evidence="11" key="1">
    <citation type="submission" date="2023-07" db="EMBL/GenBank/DDBJ databases">
        <authorList>
            <person name="Stuckert A."/>
        </authorList>
    </citation>
    <scope>NUCLEOTIDE SEQUENCE</scope>
</reference>
<dbReference type="InterPro" id="IPR037694">
    <property type="entry name" value="MTNAP1"/>
</dbReference>
<keyword evidence="4" id="KW-0138">CF(0)</keyword>
<protein>
    <recommendedName>
        <fullName evidence="13">ATP synthase subunit f, mitochondrial</fullName>
    </recommendedName>
</protein>
<evidence type="ECO:0000313" key="11">
    <source>
        <dbReference type="EMBL" id="CAJ0932172.1"/>
    </source>
</evidence>
<sequence>MDVCPFCGKAFKRLKSHLPHCKMAENKSKTTRSDPGDQSRTAKQVPMKRTGTTLSNVDKQDMKVKAKSKTGLKIQVQQGKTISSSRTTATKVRKVTSGNMMTQQIAVATIEESKKALQTAIRTSQMVTLPKEQDQQLVALAEPMLPIQQAVILKTNLERSVPITVESPRSGNTETVRDQVSTKKFDGDLIRLFVPNHISEKDIVVSSDGVRPHRPVHLDQNFVSKFPSGSTKALMVFEWSTNFSQEGVKTQIPGIAQVGCNLKTEMHDIKVFGTTGKSMEIKMDVLVPPKTMKIVGHLGLHWIPQLYPNYVQLCIVPGRQDQWDPLGRGTRMSDPIRNLPEVSKIARTESMLESQSTSKRLMDVRLGELPHWLANHNFTPRNLTTFMANAWERYYNKYINVKKGGAGGLTMLLAGYCVLSYSWNFDHISMITSRIAGENITDDLTGSVMPQNTAVTSPLCSAYGRRLQSCREADGGGLTDIANLKLTRRIRRATDASFWRTVGKKTLDVTFFAPDPLFLMRGRNSAPTSPHLTMGVADAPEKCIRCTRCAVR</sequence>
<comment type="caution">
    <text evidence="11">The sequence shown here is derived from an EMBL/GenBank/DDBJ whole genome shotgun (WGS) entry which is preliminary data.</text>
</comment>
<dbReference type="PANTHER" id="PTHR16270:SF5">
    <property type="entry name" value="HYPOTHETICAL LOC287798"/>
    <property type="match status" value="1"/>
</dbReference>
<keyword evidence="12" id="KW-1185">Reference proteome</keyword>
<dbReference type="Proteomes" id="UP001176940">
    <property type="component" value="Unassembled WGS sequence"/>
</dbReference>
<keyword evidence="8" id="KW-0472">Membrane</keyword>
<evidence type="ECO:0008006" key="13">
    <source>
        <dbReference type="Google" id="ProtNLM"/>
    </source>
</evidence>
<proteinExistence type="inferred from homology"/>
<comment type="subcellular location">
    <subcellularLocation>
        <location evidence="1">Mitochondrion membrane</location>
    </subcellularLocation>
</comment>
<feature type="compositionally biased region" description="Basic and acidic residues" evidence="10">
    <location>
        <begin position="22"/>
        <end position="37"/>
    </location>
</feature>
<keyword evidence="9" id="KW-0066">ATP synthesis</keyword>
<keyword evidence="7" id="KW-0496">Mitochondrion</keyword>
<accession>A0ABN9L8H1</accession>
<evidence type="ECO:0000256" key="6">
    <source>
        <dbReference type="ARBA" id="ARBA00023065"/>
    </source>
</evidence>
<evidence type="ECO:0000256" key="2">
    <source>
        <dbReference type="ARBA" id="ARBA00005895"/>
    </source>
</evidence>
<dbReference type="InterPro" id="IPR019344">
    <property type="entry name" value="F1F0-ATPsyn_F_prd"/>
</dbReference>
<evidence type="ECO:0000256" key="7">
    <source>
        <dbReference type="ARBA" id="ARBA00023128"/>
    </source>
</evidence>
<evidence type="ECO:0000256" key="10">
    <source>
        <dbReference type="SAM" id="MobiDB-lite"/>
    </source>
</evidence>
<dbReference type="Pfam" id="PF10206">
    <property type="entry name" value="WRW"/>
    <property type="match status" value="1"/>
</dbReference>
<keyword evidence="5" id="KW-0375">Hydrogen ion transport</keyword>
<evidence type="ECO:0000256" key="3">
    <source>
        <dbReference type="ARBA" id="ARBA00022448"/>
    </source>
</evidence>
<keyword evidence="6" id="KW-0406">Ion transport</keyword>
<evidence type="ECO:0000256" key="5">
    <source>
        <dbReference type="ARBA" id="ARBA00022781"/>
    </source>
</evidence>
<evidence type="ECO:0000313" key="12">
    <source>
        <dbReference type="Proteomes" id="UP001176940"/>
    </source>
</evidence>
<gene>
    <name evidence="11" type="ORF">RIMI_LOCUS4994930</name>
</gene>
<dbReference type="EMBL" id="CAUEEQ010008329">
    <property type="protein sequence ID" value="CAJ0932172.1"/>
    <property type="molecule type" value="Genomic_DNA"/>
</dbReference>
<evidence type="ECO:0000256" key="9">
    <source>
        <dbReference type="ARBA" id="ARBA00023310"/>
    </source>
</evidence>